<dbReference type="InterPro" id="IPR004370">
    <property type="entry name" value="4-OT-like_dom"/>
</dbReference>
<dbReference type="AlphaFoldDB" id="A0A8J2YZ64"/>
<evidence type="ECO:0000313" key="5">
    <source>
        <dbReference type="Proteomes" id="UP000646365"/>
    </source>
</evidence>
<dbReference type="RefSeq" id="WP_189051111.1">
    <property type="nucleotide sequence ID" value="NZ_BMJQ01000016.1"/>
</dbReference>
<dbReference type="Gene3D" id="3.30.429.10">
    <property type="entry name" value="Macrophage Migration Inhibitory Factor"/>
    <property type="match status" value="1"/>
</dbReference>
<comment type="caution">
    <text evidence="4">The sequence shown here is derived from an EMBL/GenBank/DDBJ whole genome shotgun (WGS) entry which is preliminary data.</text>
</comment>
<evidence type="ECO:0000313" key="4">
    <source>
        <dbReference type="EMBL" id="GGF39393.1"/>
    </source>
</evidence>
<reference evidence="4" key="2">
    <citation type="submission" date="2020-09" db="EMBL/GenBank/DDBJ databases">
        <authorList>
            <person name="Sun Q."/>
            <person name="Zhou Y."/>
        </authorList>
    </citation>
    <scope>NUCLEOTIDE SEQUENCE</scope>
    <source>
        <strain evidence="4">CGMCC 1.15725</strain>
    </source>
</reference>
<dbReference type="EMBL" id="BMJQ01000016">
    <property type="protein sequence ID" value="GGF39393.1"/>
    <property type="molecule type" value="Genomic_DNA"/>
</dbReference>
<gene>
    <name evidence="4" type="ORF">GCM10011611_52250</name>
</gene>
<evidence type="ECO:0000256" key="2">
    <source>
        <dbReference type="PIRSR" id="PIRSR037799-1"/>
    </source>
</evidence>
<evidence type="ECO:0000259" key="3">
    <source>
        <dbReference type="Pfam" id="PF01361"/>
    </source>
</evidence>
<name>A0A8J2YZ64_9PROT</name>
<dbReference type="InterPro" id="IPR014347">
    <property type="entry name" value="Tautomerase/MIF_sf"/>
</dbReference>
<proteinExistence type="predicted"/>
<feature type="domain" description="4-oxalocrotonate tautomerase-like" evidence="3">
    <location>
        <begin position="2"/>
        <end position="52"/>
    </location>
</feature>
<keyword evidence="1" id="KW-0413">Isomerase</keyword>
<dbReference type="GO" id="GO:0016862">
    <property type="term" value="F:intramolecular oxidoreductase activity, interconverting keto- and enol-groups"/>
    <property type="evidence" value="ECO:0007669"/>
    <property type="project" value="InterPro"/>
</dbReference>
<dbReference type="Proteomes" id="UP000646365">
    <property type="component" value="Unassembled WGS sequence"/>
</dbReference>
<sequence>MPHVIIKLAAGRSEQQKARIAEEVTRAIMAGVECAERAVSVCIEDVAPEEWVEKVYKPDIQAKQDSLYKKPGYDPL</sequence>
<evidence type="ECO:0000256" key="1">
    <source>
        <dbReference type="ARBA" id="ARBA00023235"/>
    </source>
</evidence>
<dbReference type="GO" id="GO:0005737">
    <property type="term" value="C:cytoplasm"/>
    <property type="evidence" value="ECO:0007669"/>
    <property type="project" value="InterPro"/>
</dbReference>
<dbReference type="Pfam" id="PF01361">
    <property type="entry name" value="Tautomerase"/>
    <property type="match status" value="1"/>
</dbReference>
<dbReference type="InterPro" id="IPR017284">
    <property type="entry name" value="Tautomerase_PptA"/>
</dbReference>
<reference evidence="4" key="1">
    <citation type="journal article" date="2014" name="Int. J. Syst. Evol. Microbiol.">
        <title>Complete genome sequence of Corynebacterium casei LMG S-19264T (=DSM 44701T), isolated from a smear-ripened cheese.</title>
        <authorList>
            <consortium name="US DOE Joint Genome Institute (JGI-PGF)"/>
            <person name="Walter F."/>
            <person name="Albersmeier A."/>
            <person name="Kalinowski J."/>
            <person name="Ruckert C."/>
        </authorList>
    </citation>
    <scope>NUCLEOTIDE SEQUENCE</scope>
    <source>
        <strain evidence="4">CGMCC 1.15725</strain>
    </source>
</reference>
<keyword evidence="5" id="KW-1185">Reference proteome</keyword>
<protein>
    <recommendedName>
        <fullName evidence="3">4-oxalocrotonate tautomerase-like domain-containing protein</fullName>
    </recommendedName>
</protein>
<accession>A0A8J2YZ64</accession>
<organism evidence="4 5">
    <name type="scientific">Aliidongia dinghuensis</name>
    <dbReference type="NCBI Taxonomy" id="1867774"/>
    <lineage>
        <taxon>Bacteria</taxon>
        <taxon>Pseudomonadati</taxon>
        <taxon>Pseudomonadota</taxon>
        <taxon>Alphaproteobacteria</taxon>
        <taxon>Rhodospirillales</taxon>
        <taxon>Dongiaceae</taxon>
        <taxon>Aliidongia</taxon>
    </lineage>
</organism>
<dbReference type="PIRSF" id="PIRSF037799">
    <property type="entry name" value="Tautomer_YdcE_prd"/>
    <property type="match status" value="1"/>
</dbReference>
<feature type="active site" description="Proton acceptor; via imino nitrogen" evidence="2">
    <location>
        <position position="2"/>
    </location>
</feature>
<dbReference type="SUPFAM" id="SSF55331">
    <property type="entry name" value="Tautomerase/MIF"/>
    <property type="match status" value="1"/>
</dbReference>